<feature type="domain" description="UBA" evidence="2">
    <location>
        <begin position="476"/>
        <end position="521"/>
    </location>
</feature>
<dbReference type="InterPro" id="IPR006636">
    <property type="entry name" value="STI1_HS-bd"/>
</dbReference>
<dbReference type="PANTHER" id="PTHR10677">
    <property type="entry name" value="UBIQUILIN"/>
    <property type="match status" value="1"/>
</dbReference>
<dbReference type="PROSITE" id="PS50053">
    <property type="entry name" value="UBIQUITIN_2"/>
    <property type="match status" value="1"/>
</dbReference>
<dbReference type="InterPro" id="IPR029071">
    <property type="entry name" value="Ubiquitin-like_domsf"/>
</dbReference>
<feature type="compositionally biased region" description="Low complexity" evidence="1">
    <location>
        <begin position="243"/>
        <end position="265"/>
    </location>
</feature>
<dbReference type="PROSITE" id="PS00299">
    <property type="entry name" value="UBIQUITIN_1"/>
    <property type="match status" value="1"/>
</dbReference>
<comment type="caution">
    <text evidence="4">The sequence shown here is derived from an EMBL/GenBank/DDBJ whole genome shotgun (WGS) entry which is preliminary data.</text>
</comment>
<dbReference type="Pfam" id="PF23195">
    <property type="entry name" value="UBQLN1"/>
    <property type="match status" value="2"/>
</dbReference>
<dbReference type="PROSITE" id="PS50030">
    <property type="entry name" value="UBA"/>
    <property type="match status" value="1"/>
</dbReference>
<evidence type="ECO:0000259" key="3">
    <source>
        <dbReference type="PROSITE" id="PS50053"/>
    </source>
</evidence>
<feature type="compositionally biased region" description="Low complexity" evidence="1">
    <location>
        <begin position="77"/>
        <end position="94"/>
    </location>
</feature>
<evidence type="ECO:0008006" key="6">
    <source>
        <dbReference type="Google" id="ProtNLM"/>
    </source>
</evidence>
<dbReference type="InterPro" id="IPR015940">
    <property type="entry name" value="UBA"/>
</dbReference>
<dbReference type="CDD" id="cd14399">
    <property type="entry name" value="UBA_PLICs"/>
    <property type="match status" value="1"/>
</dbReference>
<dbReference type="Gene3D" id="1.10.8.10">
    <property type="entry name" value="DNA helicase RuvA subunit, C-terminal domain"/>
    <property type="match status" value="1"/>
</dbReference>
<dbReference type="InterPro" id="IPR019954">
    <property type="entry name" value="Ubiquitin_CS"/>
</dbReference>
<dbReference type="PANTHER" id="PTHR10677:SF3">
    <property type="entry name" value="FI07626P-RELATED"/>
    <property type="match status" value="1"/>
</dbReference>
<dbReference type="SMART" id="SM00165">
    <property type="entry name" value="UBA"/>
    <property type="match status" value="1"/>
</dbReference>
<dbReference type="SMART" id="SM00213">
    <property type="entry name" value="UBQ"/>
    <property type="match status" value="1"/>
</dbReference>
<dbReference type="EMBL" id="JALJOT010000010">
    <property type="protein sequence ID" value="KAK9906810.1"/>
    <property type="molecule type" value="Genomic_DNA"/>
</dbReference>
<dbReference type="InterPro" id="IPR000626">
    <property type="entry name" value="Ubiquitin-like_dom"/>
</dbReference>
<protein>
    <recommendedName>
        <fullName evidence="6">Ubiquitin-domain-containing protein</fullName>
    </recommendedName>
</protein>
<evidence type="ECO:0000313" key="4">
    <source>
        <dbReference type="EMBL" id="KAK9906810.1"/>
    </source>
</evidence>
<evidence type="ECO:0000256" key="1">
    <source>
        <dbReference type="SAM" id="MobiDB-lite"/>
    </source>
</evidence>
<feature type="region of interest" description="Disordered" evidence="1">
    <location>
        <begin position="77"/>
        <end position="98"/>
    </location>
</feature>
<dbReference type="Pfam" id="PF00240">
    <property type="entry name" value="ubiquitin"/>
    <property type="match status" value="1"/>
</dbReference>
<dbReference type="Gene3D" id="3.10.20.90">
    <property type="entry name" value="Phosphatidylinositol 3-kinase Catalytic Subunit, Chain A, domain 1"/>
    <property type="match status" value="1"/>
</dbReference>
<proteinExistence type="predicted"/>
<evidence type="ECO:0000259" key="2">
    <source>
        <dbReference type="PROSITE" id="PS50030"/>
    </source>
</evidence>
<accession>A0ABR2YK60</accession>
<dbReference type="CDD" id="cd16106">
    <property type="entry name" value="Ubl_Dsk2p_like"/>
    <property type="match status" value="1"/>
</dbReference>
<sequence>MSQFTVHLKTTSGGEKISVDVKNELTIAEVKALVAEKSNVPADNQRLIYKGQVLKDDRTVESYGLAADHVLHLVRARPASSTPQPSTATSTPATLGPDAGLGIMGLGGMGNSPEMMSQIMNSPVMQNMMNDPELLRNMLSANPMVSQIMERNPEFAQIMNNPQLLRESMQLAANPALMREQMRNTDRAFSNIESHPEGFNALRRMYENIQEPLMDAAANDAANAAAGAGSNPFASLAAGVPSSAAPAATSTGAPTASAAPAVPNTSPLPNPWAPAAGAASQPLGGGMGFGGGGLGSLGGMGLGGMGMGDMGMGMPNVNPNDMSSVLQAMQNPAMQQMMQQMMSQPQMMESLTQNAVNNNPQLRQMLDSDPRLRAAISDPEMLRRSMDPANIQAMVQMQQAMQQLQSSGLMPPGPGGPLGLGAGLDQPPAANAGAGAPAAPPNFASMFNALNVGGGGGLGAGGGMGLGGFGIPAAVSNPETAFATQLEQLRAMGFYDEQANIQALQATGGNVNAAVERLLGS</sequence>
<evidence type="ECO:0000313" key="5">
    <source>
        <dbReference type="Proteomes" id="UP001491310"/>
    </source>
</evidence>
<dbReference type="Pfam" id="PF00627">
    <property type="entry name" value="UBA"/>
    <property type="match status" value="1"/>
</dbReference>
<dbReference type="PRINTS" id="PR00348">
    <property type="entry name" value="UBIQUITIN"/>
</dbReference>
<dbReference type="SUPFAM" id="SSF54236">
    <property type="entry name" value="Ubiquitin-like"/>
    <property type="match status" value="1"/>
</dbReference>
<feature type="domain" description="Ubiquitin-like" evidence="3">
    <location>
        <begin position="4"/>
        <end position="80"/>
    </location>
</feature>
<dbReference type="SUPFAM" id="SSF46934">
    <property type="entry name" value="UBA-like"/>
    <property type="match status" value="1"/>
</dbReference>
<reference evidence="4 5" key="1">
    <citation type="journal article" date="2024" name="Nat. Commun.">
        <title>Phylogenomics reveals the evolutionary origins of lichenization in chlorophyte algae.</title>
        <authorList>
            <person name="Puginier C."/>
            <person name="Libourel C."/>
            <person name="Otte J."/>
            <person name="Skaloud P."/>
            <person name="Haon M."/>
            <person name="Grisel S."/>
            <person name="Petersen M."/>
            <person name="Berrin J.G."/>
            <person name="Delaux P.M."/>
            <person name="Dal Grande F."/>
            <person name="Keller J."/>
        </authorList>
    </citation>
    <scope>NUCLEOTIDE SEQUENCE [LARGE SCALE GENOMIC DNA]</scope>
    <source>
        <strain evidence="4 5">SAG 216-7</strain>
    </source>
</reference>
<keyword evidence="5" id="KW-1185">Reference proteome</keyword>
<feature type="region of interest" description="Disordered" evidence="1">
    <location>
        <begin position="243"/>
        <end position="279"/>
    </location>
</feature>
<dbReference type="Gene3D" id="1.10.260.100">
    <property type="match status" value="1"/>
</dbReference>
<organism evidence="4 5">
    <name type="scientific">Coccomyxa subellipsoidea</name>
    <dbReference type="NCBI Taxonomy" id="248742"/>
    <lineage>
        <taxon>Eukaryota</taxon>
        <taxon>Viridiplantae</taxon>
        <taxon>Chlorophyta</taxon>
        <taxon>core chlorophytes</taxon>
        <taxon>Trebouxiophyceae</taxon>
        <taxon>Trebouxiophyceae incertae sedis</taxon>
        <taxon>Coccomyxaceae</taxon>
        <taxon>Coccomyxa</taxon>
    </lineage>
</organism>
<dbReference type="SMART" id="SM00727">
    <property type="entry name" value="STI1"/>
    <property type="match status" value="4"/>
</dbReference>
<name>A0ABR2YK60_9CHLO</name>
<dbReference type="Proteomes" id="UP001491310">
    <property type="component" value="Unassembled WGS sequence"/>
</dbReference>
<dbReference type="InterPro" id="IPR019956">
    <property type="entry name" value="Ubiquitin_dom"/>
</dbReference>
<gene>
    <name evidence="4" type="ORF">WJX75_008440</name>
</gene>
<dbReference type="InterPro" id="IPR009060">
    <property type="entry name" value="UBA-like_sf"/>
</dbReference>
<dbReference type="InterPro" id="IPR015496">
    <property type="entry name" value="Ubiquilin"/>
</dbReference>